<evidence type="ECO:0000313" key="3">
    <source>
        <dbReference type="Proteomes" id="UP000515123"/>
    </source>
</evidence>
<feature type="compositionally biased region" description="Basic and acidic residues" evidence="1">
    <location>
        <begin position="383"/>
        <end position="394"/>
    </location>
</feature>
<reference evidence="3" key="1">
    <citation type="journal article" date="2015" name="Nat. Genet.">
        <title>The pineapple genome and the evolution of CAM photosynthesis.</title>
        <authorList>
            <person name="Ming R."/>
            <person name="VanBuren R."/>
            <person name="Wai C.M."/>
            <person name="Tang H."/>
            <person name="Schatz M.C."/>
            <person name="Bowers J.E."/>
            <person name="Lyons E."/>
            <person name="Wang M.L."/>
            <person name="Chen J."/>
            <person name="Biggers E."/>
            <person name="Zhang J."/>
            <person name="Huang L."/>
            <person name="Zhang L."/>
            <person name="Miao W."/>
            <person name="Zhang J."/>
            <person name="Ye Z."/>
            <person name="Miao C."/>
            <person name="Lin Z."/>
            <person name="Wang H."/>
            <person name="Zhou H."/>
            <person name="Yim W.C."/>
            <person name="Priest H.D."/>
            <person name="Zheng C."/>
            <person name="Woodhouse M."/>
            <person name="Edger P.P."/>
            <person name="Guyot R."/>
            <person name="Guo H.B."/>
            <person name="Guo H."/>
            <person name="Zheng G."/>
            <person name="Singh R."/>
            <person name="Sharma A."/>
            <person name="Min X."/>
            <person name="Zheng Y."/>
            <person name="Lee H."/>
            <person name="Gurtowski J."/>
            <person name="Sedlazeck F.J."/>
            <person name="Harkess A."/>
            <person name="McKain M.R."/>
            <person name="Liao Z."/>
            <person name="Fang J."/>
            <person name="Liu J."/>
            <person name="Zhang X."/>
            <person name="Zhang Q."/>
            <person name="Hu W."/>
            <person name="Qin Y."/>
            <person name="Wang K."/>
            <person name="Chen L.Y."/>
            <person name="Shirley N."/>
            <person name="Lin Y.R."/>
            <person name="Liu L.Y."/>
            <person name="Hernandez A.G."/>
            <person name="Wright C.L."/>
            <person name="Bulone V."/>
            <person name="Tuskan G.A."/>
            <person name="Heath K."/>
            <person name="Zee F."/>
            <person name="Moore P.H."/>
            <person name="Sunkar R."/>
            <person name="Leebens-Mack J.H."/>
            <person name="Mockler T."/>
            <person name="Bennetzen J.L."/>
            <person name="Freeling M."/>
            <person name="Sankoff D."/>
            <person name="Paterson A.H."/>
            <person name="Zhu X."/>
            <person name="Yang X."/>
            <person name="Smith J.A."/>
            <person name="Cushman J.C."/>
            <person name="Paull R.E."/>
            <person name="Yu Q."/>
        </authorList>
    </citation>
    <scope>NUCLEOTIDE SEQUENCE [LARGE SCALE GENOMIC DNA]</scope>
    <source>
        <strain evidence="3">cv. F153</strain>
    </source>
</reference>
<name>A0A6P5GZY3_ANACO</name>
<feature type="transmembrane region" description="Helical" evidence="2">
    <location>
        <begin position="749"/>
        <end position="770"/>
    </location>
</feature>
<protein>
    <submittedName>
        <fullName evidence="4">Membrane protein of ER body-like protein isoform X1</fullName>
    </submittedName>
</protein>
<accession>A0A6P5GZY3</accession>
<dbReference type="InterPro" id="IPR052843">
    <property type="entry name" value="ER_body_metal_sequester"/>
</dbReference>
<evidence type="ECO:0000256" key="2">
    <source>
        <dbReference type="SAM" id="Phobius"/>
    </source>
</evidence>
<feature type="region of interest" description="Disordered" evidence="1">
    <location>
        <begin position="28"/>
        <end position="66"/>
    </location>
</feature>
<dbReference type="PANTHER" id="PTHR38937:SF2">
    <property type="entry name" value="MEMBRANE PROTEIN OF ER BODY-LIKE PROTEIN ISOFORM X1"/>
    <property type="match status" value="1"/>
</dbReference>
<keyword evidence="3" id="KW-1185">Reference proteome</keyword>
<feature type="compositionally biased region" description="Acidic residues" evidence="1">
    <location>
        <begin position="47"/>
        <end position="60"/>
    </location>
</feature>
<dbReference type="OrthoDB" id="1924921at2759"/>
<feature type="compositionally biased region" description="Basic and acidic residues" evidence="1">
    <location>
        <begin position="28"/>
        <end position="37"/>
    </location>
</feature>
<keyword evidence="2" id="KW-0472">Membrane</keyword>
<dbReference type="PANTHER" id="PTHR38937">
    <property type="entry name" value="MEMBRANE PROTEIN OF ER BODY-LIKE PROTEIN"/>
    <property type="match status" value="1"/>
</dbReference>
<keyword evidence="2" id="KW-0812">Transmembrane</keyword>
<feature type="transmembrane region" description="Helical" evidence="2">
    <location>
        <begin position="718"/>
        <end position="737"/>
    </location>
</feature>
<reference evidence="4" key="2">
    <citation type="submission" date="2025-08" db="UniProtKB">
        <authorList>
            <consortium name="RefSeq"/>
        </authorList>
    </citation>
    <scope>IDENTIFICATION</scope>
    <source>
        <tissue evidence="4">Leaf</tissue>
    </source>
</reference>
<feature type="compositionally biased region" description="Polar residues" evidence="1">
    <location>
        <begin position="410"/>
        <end position="424"/>
    </location>
</feature>
<gene>
    <name evidence="4" type="primary">LOC109727643</name>
</gene>
<dbReference type="Gramene" id="Aco017549.1.mrna1">
    <property type="protein sequence ID" value="Aco017549.1.mrna1"/>
    <property type="gene ID" value="Aco017549.1.path1"/>
</dbReference>
<feature type="region of interest" description="Disordered" evidence="1">
    <location>
        <begin position="380"/>
        <end position="473"/>
    </location>
</feature>
<dbReference type="Proteomes" id="UP000515123">
    <property type="component" value="Linkage group 22"/>
</dbReference>
<sequence>MEVEEERKWGGVVGEEVVEEEEVVVGLERKRRDKGIPGKEANGAESLEIEEEEEEEEVVDLDGGGGAGVGEEARSVYFDSEKGVWKCRHCNWTYKMSGPSSRDYIPNHAGYCQMAVDAESLPHIESFYASPTKGTEVTDIAGMESIEDVQFGARKDLTNGGTESREEVQFDAKKDLTNGHVSSQANELNRQDVIFIRDANGTSKNVIVENGSYAKTSSEGSSYSEITQNDDGVIVQKQITLLKSSKVILPDFDLERVLEEQDTHDLFCPNCNSCITKRVILRKRKRWIKGIQYDMPPKRIHEADPILALPPIDDQGPPTEPPECFRCLSCLSFFFPTEGGGWNIFRLCGGKEETPNRQSSTHISERFKLWIPSIFQPVPSHNEVSRQEPRDDPTLRGWQSPEDSTAPGAETSNQNQITIENSDAGTVLPRELPVPRKQQEPALEEKQTAPQQPIREFEAQPSQPSTRGEKQDNWKINADFQAPDGFNISSEPGKEPAQNTVDTSQPEAVAGDYILVDVQTRGDAIIPVPEVPAPHSIVQIPESEPIKVEPTNYILVDVQSRGDVIIPVPEVPAPHSLVQIPESEPIQVEATREPFEWDILKAIVYGGLVESIASLSIVSSAAASGASTLNIFVLAVANLISGLFLIVHNIFELRKEHDEATDHLIQNDFDRYRDTLGKRPHFVRHLIVAVLSYIIVGTLPPLVYGFSFRKSSNTEHKLIAVAAASLLCVALLAIGKAHIRLPRKYIATMLYYLSLGVTASGLSYVAGVMLNSLIEQLGLFNDHTSPAPPPPSLFRDLSSGKPAWASY</sequence>
<proteinExistence type="predicted"/>
<evidence type="ECO:0000313" key="4">
    <source>
        <dbReference type="RefSeq" id="XP_020113392.1"/>
    </source>
</evidence>
<dbReference type="GeneID" id="109727643"/>
<feature type="compositionally biased region" description="Basic and acidic residues" evidence="1">
    <location>
        <begin position="433"/>
        <end position="447"/>
    </location>
</feature>
<feature type="transmembrane region" description="Helical" evidence="2">
    <location>
        <begin position="686"/>
        <end position="706"/>
    </location>
</feature>
<dbReference type="RefSeq" id="XP_020113392.1">
    <property type="nucleotide sequence ID" value="XM_020257803.1"/>
</dbReference>
<dbReference type="AlphaFoldDB" id="A0A6P5GZY3"/>
<evidence type="ECO:0000256" key="1">
    <source>
        <dbReference type="SAM" id="MobiDB-lite"/>
    </source>
</evidence>
<feature type="transmembrane region" description="Helical" evidence="2">
    <location>
        <begin position="629"/>
        <end position="647"/>
    </location>
</feature>
<organism evidence="3 4">
    <name type="scientific">Ananas comosus</name>
    <name type="common">Pineapple</name>
    <name type="synonym">Ananas ananas</name>
    <dbReference type="NCBI Taxonomy" id="4615"/>
    <lineage>
        <taxon>Eukaryota</taxon>
        <taxon>Viridiplantae</taxon>
        <taxon>Streptophyta</taxon>
        <taxon>Embryophyta</taxon>
        <taxon>Tracheophyta</taxon>
        <taxon>Spermatophyta</taxon>
        <taxon>Magnoliopsida</taxon>
        <taxon>Liliopsida</taxon>
        <taxon>Poales</taxon>
        <taxon>Bromeliaceae</taxon>
        <taxon>Bromelioideae</taxon>
        <taxon>Ananas</taxon>
    </lineage>
</organism>
<keyword evidence="2" id="KW-1133">Transmembrane helix</keyword>